<feature type="compositionally biased region" description="Acidic residues" evidence="1">
    <location>
        <begin position="507"/>
        <end position="523"/>
    </location>
</feature>
<organism evidence="2 3">
    <name type="scientific">Oleoguttula mirabilis</name>
    <dbReference type="NCBI Taxonomy" id="1507867"/>
    <lineage>
        <taxon>Eukaryota</taxon>
        <taxon>Fungi</taxon>
        <taxon>Dikarya</taxon>
        <taxon>Ascomycota</taxon>
        <taxon>Pezizomycotina</taxon>
        <taxon>Dothideomycetes</taxon>
        <taxon>Dothideomycetidae</taxon>
        <taxon>Mycosphaerellales</taxon>
        <taxon>Teratosphaeriaceae</taxon>
        <taxon>Oleoguttula</taxon>
    </lineage>
</organism>
<feature type="region of interest" description="Disordered" evidence="1">
    <location>
        <begin position="397"/>
        <end position="416"/>
    </location>
</feature>
<reference evidence="2 3" key="1">
    <citation type="submission" date="2021-11" db="EMBL/GenBank/DDBJ databases">
        <title>Black yeast isolated from Biological Soil Crust.</title>
        <authorList>
            <person name="Kurbessoian T."/>
        </authorList>
    </citation>
    <scope>NUCLEOTIDE SEQUENCE [LARGE SCALE GENOMIC DNA]</scope>
    <source>
        <strain evidence="2 3">CCFEE 5522</strain>
    </source>
</reference>
<comment type="caution">
    <text evidence="2">The sequence shown here is derived from an EMBL/GenBank/DDBJ whole genome shotgun (WGS) entry which is preliminary data.</text>
</comment>
<feature type="compositionally biased region" description="Acidic residues" evidence="1">
    <location>
        <begin position="816"/>
        <end position="825"/>
    </location>
</feature>
<dbReference type="Pfam" id="PF10336">
    <property type="entry name" value="DUF2420"/>
    <property type="match status" value="1"/>
</dbReference>
<feature type="compositionally biased region" description="Polar residues" evidence="1">
    <location>
        <begin position="796"/>
        <end position="805"/>
    </location>
</feature>
<feature type="compositionally biased region" description="Basic and acidic residues" evidence="1">
    <location>
        <begin position="654"/>
        <end position="663"/>
    </location>
</feature>
<feature type="compositionally biased region" description="Acidic residues" evidence="1">
    <location>
        <begin position="48"/>
        <end position="58"/>
    </location>
</feature>
<name>A0AAV9JBR2_9PEZI</name>
<proteinExistence type="predicted"/>
<feature type="compositionally biased region" description="Acidic residues" evidence="1">
    <location>
        <begin position="423"/>
        <end position="438"/>
    </location>
</feature>
<feature type="compositionally biased region" description="Acidic residues" evidence="1">
    <location>
        <begin position="555"/>
        <end position="568"/>
    </location>
</feature>
<feature type="compositionally biased region" description="Basic and acidic residues" evidence="1">
    <location>
        <begin position="603"/>
        <end position="613"/>
    </location>
</feature>
<feature type="region of interest" description="Disordered" evidence="1">
    <location>
        <begin position="22"/>
        <end position="77"/>
    </location>
</feature>
<evidence type="ECO:0000256" key="1">
    <source>
        <dbReference type="SAM" id="MobiDB-lite"/>
    </source>
</evidence>
<feature type="compositionally biased region" description="Basic and acidic residues" evidence="1">
    <location>
        <begin position="714"/>
        <end position="734"/>
    </location>
</feature>
<gene>
    <name evidence="2" type="ORF">LTR36_006221</name>
</gene>
<feature type="region of interest" description="Disordered" evidence="1">
    <location>
        <begin position="423"/>
        <end position="834"/>
    </location>
</feature>
<dbReference type="Proteomes" id="UP001324427">
    <property type="component" value="Unassembled WGS sequence"/>
</dbReference>
<evidence type="ECO:0000313" key="2">
    <source>
        <dbReference type="EMBL" id="KAK4542649.1"/>
    </source>
</evidence>
<feature type="compositionally biased region" description="Acidic residues" evidence="1">
    <location>
        <begin position="773"/>
        <end position="784"/>
    </location>
</feature>
<feature type="compositionally biased region" description="Basic and acidic residues" evidence="1">
    <location>
        <begin position="439"/>
        <end position="466"/>
    </location>
</feature>
<dbReference type="InterPro" id="IPR018822">
    <property type="entry name" value="UPF0646"/>
</dbReference>
<dbReference type="AlphaFoldDB" id="A0AAV9JBR2"/>
<dbReference type="EMBL" id="JAVFHQ010000039">
    <property type="protein sequence ID" value="KAK4542649.1"/>
    <property type="molecule type" value="Genomic_DNA"/>
</dbReference>
<feature type="compositionally biased region" description="Basic and acidic residues" evidence="1">
    <location>
        <begin position="785"/>
        <end position="795"/>
    </location>
</feature>
<accession>A0AAV9JBR2</accession>
<feature type="compositionally biased region" description="Low complexity" evidence="1">
    <location>
        <begin position="485"/>
        <end position="506"/>
    </location>
</feature>
<evidence type="ECO:0000313" key="3">
    <source>
        <dbReference type="Proteomes" id="UP001324427"/>
    </source>
</evidence>
<feature type="compositionally biased region" description="Basic and acidic residues" evidence="1">
    <location>
        <begin position="530"/>
        <end position="539"/>
    </location>
</feature>
<protein>
    <submittedName>
        <fullName evidence="2">Uncharacterized protein</fullName>
    </submittedName>
</protein>
<keyword evidence="3" id="KW-1185">Reference proteome</keyword>
<feature type="compositionally biased region" description="Acidic residues" evidence="1">
    <location>
        <begin position="397"/>
        <end position="410"/>
    </location>
</feature>
<sequence length="834" mass="91921">MEVSSPSHSNLYDDIELDFDDGIYDGGVQLQEDEPMLTDGEQTRPETATDDMMDDDAQGVETAAPETDMQDTPDVEQQVPAQQEDEELIDYGDDEYYNQQQIEDTAVQDVAEIDYAGEQSAEAALEDVDEETVHDPQEAGLQQSGVLFTAEQPADLASADVAQAQTSVQDAPAYAAQAIFAGDENTFEVMEDNDQTLVAEPGADDAYPELMLGDLSAREFAGDAETLQPSLTIDTISADNVEAPADVPGTPTDTGLHPMTVYYGTHMMPLFKSKRQPEGLLKDDNLASLSLAELMRNCRQRLALKIGNVPEEQELTLAFDHMGLMLLENSRAAFEHSLNDVLEVYMQLHQNDGTEDTPPLSITLSHEQFSNHLALLQQAAANGKGIYDFVPRDEEGEQEYYQEEDEENGGEADGFHVPQEEQEQYYDGGEDDVGEEYTQDQRHAEQEYHEEAADQPRAGAEDDHHAQQRSGPGAEATSGQDASFDAPVTTAEEVEVPAADDAASADVEVDTDNAHEDEEEDQEAAVSARETGDEVRKAESTASSHTAQGDHADGEYEEDDLIDWDEDSTLTSTTSELPAGARDDLSTFLTEYDAKQSQQSSAEHPDPAHREDTNSDVQQAPEDPAHGETGGQYAGFDSHQQIIGSEEFLNDFDEQNHDGDTKGVQHKNGLEDEEQITDQNPLDQADTFGEQHDDFQPGEEEEQYHAALDIINGDSREHGRDHQTKAQVAGHEEPVLPDEQVTNQKDQLYDDFLNGQEPDTYAPQDGQGYTVPDPEDDIDFDDDTTEQHEARKASQHEITAVSSGSPLGKRSFERDADLDEIDFDEPELKKVRSQ</sequence>